<evidence type="ECO:0000313" key="5">
    <source>
        <dbReference type="Proteomes" id="UP000238220"/>
    </source>
</evidence>
<dbReference type="GO" id="GO:0005524">
    <property type="term" value="F:ATP binding"/>
    <property type="evidence" value="ECO:0007669"/>
    <property type="project" value="UniProtKB-KW"/>
</dbReference>
<gene>
    <name evidence="4" type="ORF">C3942_14420</name>
</gene>
<dbReference type="InterPro" id="IPR000873">
    <property type="entry name" value="AMP-dep_synth/lig_dom"/>
</dbReference>
<dbReference type="Proteomes" id="UP000238220">
    <property type="component" value="Unassembled WGS sequence"/>
</dbReference>
<dbReference type="PANTHER" id="PTHR43272">
    <property type="entry name" value="LONG-CHAIN-FATTY-ACID--COA LIGASE"/>
    <property type="match status" value="1"/>
</dbReference>
<accession>A0A2S5TDE0</accession>
<reference evidence="4 5" key="1">
    <citation type="submission" date="2018-02" db="EMBL/GenBank/DDBJ databases">
        <title>Genome sequencing of Solimonas sp. HR-BB.</title>
        <authorList>
            <person name="Lee Y."/>
            <person name="Jeon C.O."/>
        </authorList>
    </citation>
    <scope>NUCLEOTIDE SEQUENCE [LARGE SCALE GENOMIC DNA]</scope>
    <source>
        <strain evidence="4 5">HR-BB</strain>
    </source>
</reference>
<dbReference type="Gene3D" id="3.40.50.12780">
    <property type="entry name" value="N-terminal domain of ligase-like"/>
    <property type="match status" value="1"/>
</dbReference>
<keyword evidence="2" id="KW-0067">ATP-binding</keyword>
<evidence type="ECO:0000256" key="1">
    <source>
        <dbReference type="ARBA" id="ARBA00022741"/>
    </source>
</evidence>
<dbReference type="Pfam" id="PF00501">
    <property type="entry name" value="AMP-binding"/>
    <property type="match status" value="1"/>
</dbReference>
<dbReference type="EMBL" id="PSNW01000008">
    <property type="protein sequence ID" value="PPE73024.1"/>
    <property type="molecule type" value="Genomic_DNA"/>
</dbReference>
<sequence length="561" mass="62435">MTVIDESLLPLNRVYHWEATQPQAVYLSQPLGGGRMRDYTWAEVADEARRMAAYLKSFGWEPGSRVAILSKNCAWWIMSDLAIWMAGYVSVPIYPTLTSDSVKQILQHSESRACFVGKLDDWNMMRAGVVGSAVKCIRYPLSPEENFPEWDDIVAKTAPLPGNPLRRADELATIVYTSGTTGMPKGVMHLFSSIGWSAQSLRQRFGSSPEDRMLSYLPLAHVAERWVVESGSLNAGSRVFFAESLETFPQDLRRARPTVFISVPRLWVKFQQGVYAKMPKEKLERLLKIPLIGSLVKRRILAGMGLDRVRFAGGGAAPMPPDLLKWYHGLGLELLEGYGMTENFGCSHSNLPGQGKPGYVGVTYPGVECRIGEAGEVQMRSPALMTGYFKEPEKTRETLTEDGFLRTGDKGEIDAEGRLRITGRVKDLFKTSKGKYVAPSPIEDRLVTHPTIEACCVVGANYPQPMGIVMLSQDAVNHARSPAERQALAASLGQHLEKINAELDPHEQMDCLAVVTEQWTVENGFITPTLKVKRPAIECNYAKYFDGWLRQKKAVVWATST</sequence>
<dbReference type="RefSeq" id="WP_104231063.1">
    <property type="nucleotide sequence ID" value="NZ_PSNW01000008.1"/>
</dbReference>
<dbReference type="PROSITE" id="PS00455">
    <property type="entry name" value="AMP_BINDING"/>
    <property type="match status" value="1"/>
</dbReference>
<keyword evidence="5" id="KW-1185">Reference proteome</keyword>
<dbReference type="PANTHER" id="PTHR43272:SF33">
    <property type="entry name" value="AMP-BINDING DOMAIN-CONTAINING PROTEIN-RELATED"/>
    <property type="match status" value="1"/>
</dbReference>
<evidence type="ECO:0000259" key="3">
    <source>
        <dbReference type="Pfam" id="PF00501"/>
    </source>
</evidence>
<name>A0A2S5TDE0_9GAMM</name>
<keyword evidence="1" id="KW-0547">Nucleotide-binding</keyword>
<dbReference type="SUPFAM" id="SSF56801">
    <property type="entry name" value="Acetyl-CoA synthetase-like"/>
    <property type="match status" value="1"/>
</dbReference>
<feature type="domain" description="AMP-dependent synthetase/ligase" evidence="3">
    <location>
        <begin position="18"/>
        <end position="389"/>
    </location>
</feature>
<dbReference type="InterPro" id="IPR042099">
    <property type="entry name" value="ANL_N_sf"/>
</dbReference>
<dbReference type="GO" id="GO:0004467">
    <property type="term" value="F:long-chain fatty acid-CoA ligase activity"/>
    <property type="evidence" value="ECO:0007669"/>
    <property type="project" value="TreeGrafter"/>
</dbReference>
<evidence type="ECO:0000256" key="2">
    <source>
        <dbReference type="ARBA" id="ARBA00022840"/>
    </source>
</evidence>
<comment type="caution">
    <text evidence="4">The sequence shown here is derived from an EMBL/GenBank/DDBJ whole genome shotgun (WGS) entry which is preliminary data.</text>
</comment>
<dbReference type="AlphaFoldDB" id="A0A2S5TDE0"/>
<dbReference type="GO" id="GO:0016020">
    <property type="term" value="C:membrane"/>
    <property type="evidence" value="ECO:0007669"/>
    <property type="project" value="TreeGrafter"/>
</dbReference>
<protein>
    <submittedName>
        <fullName evidence="4">AMP-binding acetyl-CoA synthetase</fullName>
    </submittedName>
</protein>
<proteinExistence type="predicted"/>
<evidence type="ECO:0000313" key="4">
    <source>
        <dbReference type="EMBL" id="PPE73024.1"/>
    </source>
</evidence>
<dbReference type="InterPro" id="IPR020845">
    <property type="entry name" value="AMP-binding_CS"/>
</dbReference>
<dbReference type="OrthoDB" id="9803968at2"/>
<dbReference type="Pfam" id="PF23562">
    <property type="entry name" value="AMP-binding_C_3"/>
    <property type="match status" value="1"/>
</dbReference>
<organism evidence="4 5">
    <name type="scientific">Solimonas fluminis</name>
    <dbReference type="NCBI Taxonomy" id="2086571"/>
    <lineage>
        <taxon>Bacteria</taxon>
        <taxon>Pseudomonadati</taxon>
        <taxon>Pseudomonadota</taxon>
        <taxon>Gammaproteobacteria</taxon>
        <taxon>Nevskiales</taxon>
        <taxon>Nevskiaceae</taxon>
        <taxon>Solimonas</taxon>
    </lineage>
</organism>